<protein>
    <recommendedName>
        <fullName evidence="2">UspA domain-containing protein</fullName>
    </recommendedName>
</protein>
<evidence type="ECO:0000313" key="1">
    <source>
        <dbReference type="EMBL" id="CAA9577212.1"/>
    </source>
</evidence>
<proteinExistence type="predicted"/>
<dbReference type="SUPFAM" id="SSF52402">
    <property type="entry name" value="Adenine nucleotide alpha hydrolases-like"/>
    <property type="match status" value="1"/>
</dbReference>
<dbReference type="Gene3D" id="3.40.50.620">
    <property type="entry name" value="HUPs"/>
    <property type="match status" value="1"/>
</dbReference>
<evidence type="ECO:0008006" key="2">
    <source>
        <dbReference type="Google" id="ProtNLM"/>
    </source>
</evidence>
<organism evidence="1">
    <name type="scientific">uncultured Synechococcales cyanobacterium</name>
    <dbReference type="NCBI Taxonomy" id="1936017"/>
    <lineage>
        <taxon>Bacteria</taxon>
        <taxon>Bacillati</taxon>
        <taxon>Cyanobacteriota</taxon>
        <taxon>Cyanophyceae</taxon>
        <taxon>Synechococcales</taxon>
        <taxon>environmental samples</taxon>
    </lineage>
</organism>
<dbReference type="InterPro" id="IPR014729">
    <property type="entry name" value="Rossmann-like_a/b/a_fold"/>
</dbReference>
<reference evidence="1" key="1">
    <citation type="submission" date="2020-02" db="EMBL/GenBank/DDBJ databases">
        <authorList>
            <person name="Meier V. D."/>
        </authorList>
    </citation>
    <scope>NUCLEOTIDE SEQUENCE</scope>
    <source>
        <strain evidence="1">AVDCRST_MAG81</strain>
    </source>
</reference>
<dbReference type="AlphaFoldDB" id="A0A6J4VEN8"/>
<dbReference type="EMBL" id="CADCWO010000132">
    <property type="protein sequence ID" value="CAA9577212.1"/>
    <property type="molecule type" value="Genomic_DNA"/>
</dbReference>
<accession>A0A6J4VEN8</accession>
<gene>
    <name evidence="1" type="ORF">AVDCRST_MAG81-2488</name>
</gene>
<sequence length="229" mass="24854">MLLRLQGALDRDDLSHELLLLPGLSSAPADWAQTEQVINLVVGYNGFPKSHTALDLTLWVAHQTRLATQKQVTVEVVYVVDPSQSQHCPDRFSLSDMSTARPFYETAPQLKLNFGSSASAASDQSSSLATSTLTAPAELHISTQGVYQIDPFEQADQILWQARHLADEWRGSLKAHLRFGAVSTELRKIVASEAAAVLFLGCHSKTHPIVQELGNAFPCPVLGIPTAAS</sequence>
<name>A0A6J4VEN8_9CYAN</name>